<keyword evidence="1" id="KW-0639">Primosome</keyword>
<dbReference type="Pfam" id="PF13481">
    <property type="entry name" value="AAA_25"/>
    <property type="match status" value="1"/>
</dbReference>
<dbReference type="SUPFAM" id="SSF52540">
    <property type="entry name" value="P-loop containing nucleoside triphosphate hydrolases"/>
    <property type="match status" value="1"/>
</dbReference>
<dbReference type="InterPro" id="IPR016136">
    <property type="entry name" value="DNA_helicase_N/primase_C"/>
</dbReference>
<feature type="region of interest" description="Disordered" evidence="4">
    <location>
        <begin position="1"/>
        <end position="32"/>
    </location>
</feature>
<protein>
    <submittedName>
        <fullName evidence="6">AAA family ATPase</fullName>
    </submittedName>
</protein>
<dbReference type="Pfam" id="PF00772">
    <property type="entry name" value="DnaB"/>
    <property type="match status" value="1"/>
</dbReference>
<dbReference type="InterPro" id="IPR003593">
    <property type="entry name" value="AAA+_ATPase"/>
</dbReference>
<evidence type="ECO:0000313" key="6">
    <source>
        <dbReference type="EMBL" id="MCD9877037.1"/>
    </source>
</evidence>
<organism evidence="6 7">
    <name type="scientific">Streptomyces guryensis</name>
    <dbReference type="NCBI Taxonomy" id="2886947"/>
    <lineage>
        <taxon>Bacteria</taxon>
        <taxon>Bacillati</taxon>
        <taxon>Actinomycetota</taxon>
        <taxon>Actinomycetes</taxon>
        <taxon>Kitasatosporales</taxon>
        <taxon>Streptomycetaceae</taxon>
        <taxon>Streptomyces</taxon>
    </lineage>
</organism>
<evidence type="ECO:0000259" key="5">
    <source>
        <dbReference type="SMART" id="SM00382"/>
    </source>
</evidence>
<comment type="caution">
    <text evidence="6">The sequence shown here is derived from an EMBL/GenBank/DDBJ whole genome shotgun (WGS) entry which is preliminary data.</text>
</comment>
<name>A0A9Q3VSL4_9ACTN</name>
<sequence>MPQGTFQPARTASPQTSSRFDTGEGPGLPMPPHHLEAEQAVLGACMYSSAAVDAARPILQAADFYRPAHADIWRCVLSLRDEGSPTDPIALGEELGRIGALTRVGGASYLHILASATPGPANCDYYAEIVREKAELRRLQAAAVQTLQQSVSEGADPDQIRAQLQSALDTTAGRGPSGNGRLGQFAVDGWDFLNDYGAQVPPIWGTPEQTAWATGESMMLVGPPGVGKSTIAHQLVMARLGFQRLVLGMPVTEGRRVLYLAMDRPPQIARALRRLVRDVDEEILRDRLVVWAGPLPATLDREPNLLAELAAHHDADTVVIDSIKDIVGKLTDDEAVGAYNRARQQLLRSGAELLELHHQRKATADAKPGGRPTLDRVYGTTWFTAGAGSVMILSGGAGNTVVELHHAKTVTGEIGPLTVIHDHQRGTSRVDEPLDPYKLLRDATNGLTSKELAAQMTGEPDPSAKDQEKARRVLKGLYEAGQATKDQELGGNRQVRYRARARHMAAVS</sequence>
<dbReference type="InterPro" id="IPR027417">
    <property type="entry name" value="P-loop_NTPase"/>
</dbReference>
<dbReference type="GO" id="GO:0003678">
    <property type="term" value="F:DNA helicase activity"/>
    <property type="evidence" value="ECO:0007669"/>
    <property type="project" value="InterPro"/>
</dbReference>
<dbReference type="Gene3D" id="1.10.860.10">
    <property type="entry name" value="DNAb Helicase, Chain A"/>
    <property type="match status" value="1"/>
</dbReference>
<dbReference type="RefSeq" id="WP_232651170.1">
    <property type="nucleotide sequence ID" value="NZ_JAJSBI010000013.1"/>
</dbReference>
<keyword evidence="2" id="KW-0235">DNA replication</keyword>
<dbReference type="GO" id="GO:0005524">
    <property type="term" value="F:ATP binding"/>
    <property type="evidence" value="ECO:0007669"/>
    <property type="project" value="InterPro"/>
</dbReference>
<dbReference type="PANTHER" id="PTHR30153:SF2">
    <property type="entry name" value="REPLICATIVE DNA HELICASE"/>
    <property type="match status" value="1"/>
</dbReference>
<dbReference type="GO" id="GO:1990077">
    <property type="term" value="C:primosome complex"/>
    <property type="evidence" value="ECO:0007669"/>
    <property type="project" value="UniProtKB-KW"/>
</dbReference>
<gene>
    <name evidence="6" type="ORF">LJ657_26065</name>
</gene>
<dbReference type="InterPro" id="IPR007693">
    <property type="entry name" value="DNA_helicase_DnaB-like_N"/>
</dbReference>
<dbReference type="AlphaFoldDB" id="A0A9Q3VSL4"/>
<feature type="domain" description="AAA+ ATPase" evidence="5">
    <location>
        <begin position="214"/>
        <end position="436"/>
    </location>
</feature>
<evidence type="ECO:0000256" key="1">
    <source>
        <dbReference type="ARBA" id="ARBA00022515"/>
    </source>
</evidence>
<dbReference type="Gene3D" id="3.40.50.300">
    <property type="entry name" value="P-loop containing nucleotide triphosphate hydrolases"/>
    <property type="match status" value="1"/>
</dbReference>
<keyword evidence="3" id="KW-0238">DNA-binding</keyword>
<evidence type="ECO:0000313" key="7">
    <source>
        <dbReference type="Proteomes" id="UP001108029"/>
    </source>
</evidence>
<evidence type="ECO:0000256" key="4">
    <source>
        <dbReference type="SAM" id="MobiDB-lite"/>
    </source>
</evidence>
<evidence type="ECO:0000256" key="3">
    <source>
        <dbReference type="ARBA" id="ARBA00023125"/>
    </source>
</evidence>
<dbReference type="GO" id="GO:0005829">
    <property type="term" value="C:cytosol"/>
    <property type="evidence" value="ECO:0007669"/>
    <property type="project" value="TreeGrafter"/>
</dbReference>
<dbReference type="SUPFAM" id="SSF48024">
    <property type="entry name" value="N-terminal domain of DnaB helicase"/>
    <property type="match status" value="1"/>
</dbReference>
<dbReference type="EMBL" id="JAJSBI010000013">
    <property type="protein sequence ID" value="MCD9877037.1"/>
    <property type="molecule type" value="Genomic_DNA"/>
</dbReference>
<evidence type="ECO:0000256" key="2">
    <source>
        <dbReference type="ARBA" id="ARBA00022705"/>
    </source>
</evidence>
<dbReference type="SMART" id="SM00382">
    <property type="entry name" value="AAA"/>
    <property type="match status" value="1"/>
</dbReference>
<dbReference type="Proteomes" id="UP001108029">
    <property type="component" value="Unassembled WGS sequence"/>
</dbReference>
<dbReference type="PANTHER" id="PTHR30153">
    <property type="entry name" value="REPLICATIVE DNA HELICASE DNAB"/>
    <property type="match status" value="1"/>
</dbReference>
<dbReference type="GO" id="GO:0003677">
    <property type="term" value="F:DNA binding"/>
    <property type="evidence" value="ECO:0007669"/>
    <property type="project" value="UniProtKB-KW"/>
</dbReference>
<reference evidence="6" key="1">
    <citation type="submission" date="2021-12" db="EMBL/GenBank/DDBJ databases">
        <authorList>
            <person name="Lee J.-H."/>
            <person name="Kim S.-B."/>
        </authorList>
    </citation>
    <scope>NUCLEOTIDE SEQUENCE</scope>
    <source>
        <strain evidence="6">NR30</strain>
    </source>
</reference>
<keyword evidence="7" id="KW-1185">Reference proteome</keyword>
<feature type="compositionally biased region" description="Polar residues" evidence="4">
    <location>
        <begin position="1"/>
        <end position="20"/>
    </location>
</feature>
<proteinExistence type="predicted"/>
<dbReference type="GO" id="GO:0006269">
    <property type="term" value="P:DNA replication, synthesis of primer"/>
    <property type="evidence" value="ECO:0007669"/>
    <property type="project" value="UniProtKB-KW"/>
</dbReference>
<dbReference type="InterPro" id="IPR036185">
    <property type="entry name" value="DNA_heli_DnaB-like_N_sf"/>
</dbReference>
<accession>A0A9Q3VSL4</accession>